<sequence length="109" mass="12230">MVQRRGDMQSPPTAVGGRLKALAEVNRANRKRPPLARRPPRHADCKRTEVICNSSYTRTKNHHGMTLSMALLDAREVKLLILRYSRVASPACRRVIRLLGTKSASVITE</sequence>
<organism evidence="1 2">
    <name type="scientific">Pararge aegeria aegeria</name>
    <dbReference type="NCBI Taxonomy" id="348720"/>
    <lineage>
        <taxon>Eukaryota</taxon>
        <taxon>Metazoa</taxon>
        <taxon>Ecdysozoa</taxon>
        <taxon>Arthropoda</taxon>
        <taxon>Hexapoda</taxon>
        <taxon>Insecta</taxon>
        <taxon>Pterygota</taxon>
        <taxon>Neoptera</taxon>
        <taxon>Endopterygota</taxon>
        <taxon>Lepidoptera</taxon>
        <taxon>Glossata</taxon>
        <taxon>Ditrysia</taxon>
        <taxon>Papilionoidea</taxon>
        <taxon>Nymphalidae</taxon>
        <taxon>Satyrinae</taxon>
        <taxon>Satyrini</taxon>
        <taxon>Parargina</taxon>
        <taxon>Pararge</taxon>
    </lineage>
</organism>
<keyword evidence="2" id="KW-1185">Reference proteome</keyword>
<dbReference type="EMBL" id="CAKXAJ010025063">
    <property type="protein sequence ID" value="CAH2234455.1"/>
    <property type="molecule type" value="Genomic_DNA"/>
</dbReference>
<name>A0A8S4RCV3_9NEOP</name>
<gene>
    <name evidence="1" type="primary">jg17757</name>
    <name evidence="1" type="ORF">PAEG_LOCUS12281</name>
</gene>
<comment type="caution">
    <text evidence="1">The sequence shown here is derived from an EMBL/GenBank/DDBJ whole genome shotgun (WGS) entry which is preliminary data.</text>
</comment>
<proteinExistence type="predicted"/>
<evidence type="ECO:0000313" key="2">
    <source>
        <dbReference type="Proteomes" id="UP000838756"/>
    </source>
</evidence>
<reference evidence="1" key="1">
    <citation type="submission" date="2022-03" db="EMBL/GenBank/DDBJ databases">
        <authorList>
            <person name="Lindestad O."/>
        </authorList>
    </citation>
    <scope>NUCLEOTIDE SEQUENCE</scope>
</reference>
<accession>A0A8S4RCV3</accession>
<dbReference type="AlphaFoldDB" id="A0A8S4RCV3"/>
<protein>
    <submittedName>
        <fullName evidence="1">Jg17757 protein</fullName>
    </submittedName>
</protein>
<dbReference type="Proteomes" id="UP000838756">
    <property type="component" value="Unassembled WGS sequence"/>
</dbReference>
<evidence type="ECO:0000313" key="1">
    <source>
        <dbReference type="EMBL" id="CAH2234455.1"/>
    </source>
</evidence>